<evidence type="ECO:0000256" key="6">
    <source>
        <dbReference type="ARBA" id="ARBA00022692"/>
    </source>
</evidence>
<sequence>MSNQNDVSPEQARIIQEKFQRRVTLRNEFLKLRTDPFRHAGSEGGSVFDPAFLRFQALNVSYAEFFKPTGSAALKGIALLFLPMFGLGYVVWNSRQANERAYRSGEVAYKDRHFRIA</sequence>
<keyword evidence="4" id="KW-0813">Transport</keyword>
<dbReference type="InterPro" id="IPR009866">
    <property type="entry name" value="NADH_UbQ_OxRdtase_NDUFB4_su"/>
</dbReference>
<comment type="subcellular location">
    <subcellularLocation>
        <location evidence="1">Mitochondrion inner membrane</location>
        <topology evidence="1">Single-pass membrane protein</topology>
    </subcellularLocation>
</comment>
<evidence type="ECO:0000256" key="7">
    <source>
        <dbReference type="ARBA" id="ARBA00022792"/>
    </source>
</evidence>
<evidence type="ECO:0000256" key="9">
    <source>
        <dbReference type="ARBA" id="ARBA00022989"/>
    </source>
</evidence>
<keyword evidence="7" id="KW-0999">Mitochondrion inner membrane</keyword>
<dbReference type="PANTHER" id="PTHR15469">
    <property type="entry name" value="NADH-UBIQUINONE OXIDOREDUCTASE B15 SUBUNIT"/>
    <property type="match status" value="1"/>
</dbReference>
<keyword evidence="10" id="KW-0496">Mitochondrion</keyword>
<evidence type="ECO:0000256" key="10">
    <source>
        <dbReference type="ARBA" id="ARBA00023128"/>
    </source>
</evidence>
<keyword evidence="9 14" id="KW-1133">Transmembrane helix</keyword>
<evidence type="ECO:0000256" key="2">
    <source>
        <dbReference type="ARBA" id="ARBA00007260"/>
    </source>
</evidence>
<proteinExistence type="inferred from homology"/>
<keyword evidence="6 14" id="KW-0812">Transmembrane</keyword>
<evidence type="ECO:0000256" key="13">
    <source>
        <dbReference type="ARBA" id="ARBA00030987"/>
    </source>
</evidence>
<dbReference type="AlphaFoldDB" id="A0ABD1E7S3"/>
<name>A0ABD1E7S3_HYPHA</name>
<evidence type="ECO:0000256" key="11">
    <source>
        <dbReference type="ARBA" id="ARBA00023136"/>
    </source>
</evidence>
<feature type="transmembrane region" description="Helical" evidence="14">
    <location>
        <begin position="72"/>
        <end position="92"/>
    </location>
</feature>
<dbReference type="PANTHER" id="PTHR15469:SF0">
    <property type="entry name" value="NADH DEHYDROGENASE [UBIQUINONE] 1 BETA SUBCOMPLEX SUBUNIT 4"/>
    <property type="match status" value="1"/>
</dbReference>
<evidence type="ECO:0000256" key="12">
    <source>
        <dbReference type="ARBA" id="ARBA00030212"/>
    </source>
</evidence>
<protein>
    <recommendedName>
        <fullName evidence="3">NADH dehydrogenase [ubiquinone] 1 beta subcomplex subunit 4</fullName>
    </recommendedName>
    <alternativeName>
        <fullName evidence="12">Complex I-B15</fullName>
    </alternativeName>
    <alternativeName>
        <fullName evidence="13">NADH-ubiquinone oxidoreductase B15 subunit</fullName>
    </alternativeName>
</protein>
<comment type="caution">
    <text evidence="15">The sequence shown here is derived from an EMBL/GenBank/DDBJ whole genome shotgun (WGS) entry which is preliminary data.</text>
</comment>
<evidence type="ECO:0000256" key="8">
    <source>
        <dbReference type="ARBA" id="ARBA00022982"/>
    </source>
</evidence>
<keyword evidence="16" id="KW-1185">Reference proteome</keyword>
<keyword evidence="8" id="KW-0249">Electron transport</keyword>
<gene>
    <name evidence="15" type="ORF">ABEB36_013367</name>
</gene>
<evidence type="ECO:0000256" key="5">
    <source>
        <dbReference type="ARBA" id="ARBA00022660"/>
    </source>
</evidence>
<evidence type="ECO:0000256" key="1">
    <source>
        <dbReference type="ARBA" id="ARBA00004434"/>
    </source>
</evidence>
<accession>A0ABD1E7S3</accession>
<reference evidence="15 16" key="1">
    <citation type="submission" date="2024-05" db="EMBL/GenBank/DDBJ databases">
        <title>Genetic variation in Jamaican populations of the coffee berry borer (Hypothenemus hampei).</title>
        <authorList>
            <person name="Errbii M."/>
            <person name="Myrie A."/>
        </authorList>
    </citation>
    <scope>NUCLEOTIDE SEQUENCE [LARGE SCALE GENOMIC DNA]</scope>
    <source>
        <strain evidence="15">JA-Hopewell-2020-01-JO</strain>
        <tissue evidence="15">Whole body</tissue>
    </source>
</reference>
<dbReference type="EMBL" id="JBDJPC010000010">
    <property type="protein sequence ID" value="KAL1490717.1"/>
    <property type="molecule type" value="Genomic_DNA"/>
</dbReference>
<organism evidence="15 16">
    <name type="scientific">Hypothenemus hampei</name>
    <name type="common">Coffee berry borer</name>
    <dbReference type="NCBI Taxonomy" id="57062"/>
    <lineage>
        <taxon>Eukaryota</taxon>
        <taxon>Metazoa</taxon>
        <taxon>Ecdysozoa</taxon>
        <taxon>Arthropoda</taxon>
        <taxon>Hexapoda</taxon>
        <taxon>Insecta</taxon>
        <taxon>Pterygota</taxon>
        <taxon>Neoptera</taxon>
        <taxon>Endopterygota</taxon>
        <taxon>Coleoptera</taxon>
        <taxon>Polyphaga</taxon>
        <taxon>Cucujiformia</taxon>
        <taxon>Curculionidae</taxon>
        <taxon>Scolytinae</taxon>
        <taxon>Hypothenemus</taxon>
    </lineage>
</organism>
<evidence type="ECO:0000313" key="15">
    <source>
        <dbReference type="EMBL" id="KAL1490717.1"/>
    </source>
</evidence>
<evidence type="ECO:0000256" key="4">
    <source>
        <dbReference type="ARBA" id="ARBA00022448"/>
    </source>
</evidence>
<evidence type="ECO:0000313" key="16">
    <source>
        <dbReference type="Proteomes" id="UP001566132"/>
    </source>
</evidence>
<comment type="similarity">
    <text evidence="2">Belongs to the complex I NDUFB4 subunit family.</text>
</comment>
<dbReference type="Proteomes" id="UP001566132">
    <property type="component" value="Unassembled WGS sequence"/>
</dbReference>
<keyword evidence="5" id="KW-0679">Respiratory chain</keyword>
<evidence type="ECO:0000256" key="14">
    <source>
        <dbReference type="SAM" id="Phobius"/>
    </source>
</evidence>
<dbReference type="GO" id="GO:0005743">
    <property type="term" value="C:mitochondrial inner membrane"/>
    <property type="evidence" value="ECO:0007669"/>
    <property type="project" value="UniProtKB-SubCell"/>
</dbReference>
<keyword evidence="11 14" id="KW-0472">Membrane</keyword>
<evidence type="ECO:0000256" key="3">
    <source>
        <dbReference type="ARBA" id="ARBA00018681"/>
    </source>
</evidence>
<dbReference type="Pfam" id="PF07225">
    <property type="entry name" value="NDUF_B4"/>
    <property type="match status" value="1"/>
</dbReference>